<evidence type="ECO:0000256" key="2">
    <source>
        <dbReference type="SAM" id="MobiDB-lite"/>
    </source>
</evidence>
<evidence type="ECO:0000313" key="6">
    <source>
        <dbReference type="Proteomes" id="UP000290545"/>
    </source>
</evidence>
<dbReference type="EMBL" id="SDHZ01000003">
    <property type="protein sequence ID" value="RXK81983.1"/>
    <property type="molecule type" value="Genomic_DNA"/>
</dbReference>
<protein>
    <recommendedName>
        <fullName evidence="4">SbsA Ig-like domain-containing protein</fullName>
    </recommendedName>
</protein>
<feature type="signal peptide" evidence="3">
    <location>
        <begin position="1"/>
        <end position="27"/>
    </location>
</feature>
<feature type="domain" description="SbsA Ig-like" evidence="4">
    <location>
        <begin position="38"/>
        <end position="137"/>
    </location>
</feature>
<dbReference type="AlphaFoldDB" id="A0A4Q1D469"/>
<proteinExistence type="predicted"/>
<accession>A0A4Q1D469</accession>
<evidence type="ECO:0000259" key="4">
    <source>
        <dbReference type="Pfam" id="PF13205"/>
    </source>
</evidence>
<reference evidence="5 6" key="1">
    <citation type="submission" date="2019-01" db="EMBL/GenBank/DDBJ databases">
        <title>Filimonas sp. strain TTM-71.</title>
        <authorList>
            <person name="Chen W.-M."/>
        </authorList>
    </citation>
    <scope>NUCLEOTIDE SEQUENCE [LARGE SCALE GENOMIC DNA]</scope>
    <source>
        <strain evidence="5 6">TTM-71</strain>
    </source>
</reference>
<evidence type="ECO:0000313" key="5">
    <source>
        <dbReference type="EMBL" id="RXK81983.1"/>
    </source>
</evidence>
<comment type="caution">
    <text evidence="5">The sequence shown here is derived from an EMBL/GenBank/DDBJ whole genome shotgun (WGS) entry which is preliminary data.</text>
</comment>
<keyword evidence="1 3" id="KW-0732">Signal</keyword>
<feature type="compositionally biased region" description="Basic and acidic residues" evidence="2">
    <location>
        <begin position="267"/>
        <end position="277"/>
    </location>
</feature>
<organism evidence="5 6">
    <name type="scientific">Filimonas effusa</name>
    <dbReference type="NCBI Taxonomy" id="2508721"/>
    <lineage>
        <taxon>Bacteria</taxon>
        <taxon>Pseudomonadati</taxon>
        <taxon>Bacteroidota</taxon>
        <taxon>Chitinophagia</taxon>
        <taxon>Chitinophagales</taxon>
        <taxon>Chitinophagaceae</taxon>
        <taxon>Filimonas</taxon>
    </lineage>
</organism>
<evidence type="ECO:0000256" key="3">
    <source>
        <dbReference type="SAM" id="SignalP"/>
    </source>
</evidence>
<dbReference type="Proteomes" id="UP000290545">
    <property type="component" value="Unassembled WGS sequence"/>
</dbReference>
<dbReference type="Pfam" id="PF13205">
    <property type="entry name" value="Big_5"/>
    <property type="match status" value="1"/>
</dbReference>
<gene>
    <name evidence="5" type="ORF">ESB13_19585</name>
</gene>
<sequence length="505" mass="56943">MRKRSYIFYFLMLAVLGSYVSSVSSCANIIPPGGGPKDSLAPVLLSAVPKDSTRHFSGNRIVLHFDEYVTLDNTQENVIVSPNAKNIPQIEGKLRTVTIRLKDSLEANTTYSINFGKSIKDVNEGNIAKEFTYVFSTGSTIDSCYLEGTVQLAQTGKIDSTLIVVLHNNLNDTAVSRSRPRYYAKLDGHGHFRFNNLPPAKFAVYAIPNDYNKRYDDSTKLFAFLDSSVTVNVNTPAIKLYAFQEYLEKPKATRSQQSSGNNKKKNKDKEKEEDKRLKITGTSLSAGEQDILTPLFLGFNRPLKSFDSSKMVLADTNYKPLPVQPHFTWTDTTATKITLTYPWKAETELRLMIDKEAATDSGGTNIHKSDTIDFKVKKESAYGSIKFHFNGIDLERHPVLQILQSDKVVDSIAIRDKSWSRRLYAPGDYELRILYDKNQDGKWTPGRFWESAEKEQPELVYPAKPGKVTVRGNWDNEWDITQGDPFEVPEQKKPTGRPGQRPPGK</sequence>
<evidence type="ECO:0000256" key="1">
    <source>
        <dbReference type="ARBA" id="ARBA00022729"/>
    </source>
</evidence>
<keyword evidence="6" id="KW-1185">Reference proteome</keyword>
<feature type="region of interest" description="Disordered" evidence="2">
    <location>
        <begin position="251"/>
        <end position="280"/>
    </location>
</feature>
<name>A0A4Q1D469_9BACT</name>
<dbReference type="PROSITE" id="PS51257">
    <property type="entry name" value="PROKAR_LIPOPROTEIN"/>
    <property type="match status" value="1"/>
</dbReference>
<dbReference type="InterPro" id="IPR032812">
    <property type="entry name" value="SbsA_Ig"/>
</dbReference>
<feature type="chain" id="PRO_5020220537" description="SbsA Ig-like domain-containing protein" evidence="3">
    <location>
        <begin position="28"/>
        <end position="505"/>
    </location>
</feature>
<feature type="region of interest" description="Disordered" evidence="2">
    <location>
        <begin position="479"/>
        <end position="505"/>
    </location>
</feature>
<dbReference type="RefSeq" id="WP_129005380.1">
    <property type="nucleotide sequence ID" value="NZ_SDHZ01000003.1"/>
</dbReference>
<dbReference type="OrthoDB" id="9809989at2"/>